<protein>
    <submittedName>
        <fullName evidence="2">Uncharacterized protein</fullName>
    </submittedName>
</protein>
<reference evidence="2" key="1">
    <citation type="submission" date="2018-08" db="EMBL/GenBank/DDBJ databases">
        <title>Comparative genomics of wild bee and flower associated Lactobacillus reveals potential adaptation to the bee host.</title>
        <authorList>
            <person name="Vuong H.Q."/>
            <person name="Mcfrederick Q.S."/>
        </authorList>
    </citation>
    <scope>NUCLEOTIDE SEQUENCE</scope>
    <source>
        <strain evidence="2">HV_63</strain>
    </source>
</reference>
<dbReference type="Proteomes" id="UP000784700">
    <property type="component" value="Unassembled WGS sequence"/>
</dbReference>
<proteinExistence type="predicted"/>
<accession>A0A9Q8IM96</accession>
<evidence type="ECO:0000256" key="1">
    <source>
        <dbReference type="SAM" id="SignalP"/>
    </source>
</evidence>
<comment type="caution">
    <text evidence="2">The sequence shown here is derived from an EMBL/GenBank/DDBJ whole genome shotgun (WGS) entry which is preliminary data.</text>
</comment>
<feature type="signal peptide" evidence="1">
    <location>
        <begin position="1"/>
        <end position="28"/>
    </location>
</feature>
<gene>
    <name evidence="2" type="ORF">DY130_02360</name>
</gene>
<evidence type="ECO:0000313" key="3">
    <source>
        <dbReference type="Proteomes" id="UP000784700"/>
    </source>
</evidence>
<organism evidence="2 3">
    <name type="scientific">Apilactobacillus micheneri</name>
    <dbReference type="NCBI Taxonomy" id="1899430"/>
    <lineage>
        <taxon>Bacteria</taxon>
        <taxon>Bacillati</taxon>
        <taxon>Bacillota</taxon>
        <taxon>Bacilli</taxon>
        <taxon>Lactobacillales</taxon>
        <taxon>Lactobacillaceae</taxon>
        <taxon>Apilactobacillus</taxon>
    </lineage>
</organism>
<dbReference type="GeneID" id="58108021"/>
<evidence type="ECO:0000313" key="2">
    <source>
        <dbReference type="EMBL" id="TPR45054.1"/>
    </source>
</evidence>
<dbReference type="AlphaFoldDB" id="A0A9Q8IM96"/>
<dbReference type="RefSeq" id="WP_140924013.1">
    <property type="nucleotide sequence ID" value="NZ_QUBF01000002.1"/>
</dbReference>
<dbReference type="EMBL" id="QUBG01000002">
    <property type="protein sequence ID" value="TPR45054.1"/>
    <property type="molecule type" value="Genomic_DNA"/>
</dbReference>
<feature type="chain" id="PRO_5040397911" evidence="1">
    <location>
        <begin position="29"/>
        <end position="208"/>
    </location>
</feature>
<name>A0A9Q8IM96_9LACO</name>
<keyword evidence="1" id="KW-0732">Signal</keyword>
<sequence length="208" mass="24292">MIKNKFLIIISPMILLLGVTCFINNASANNKAINEVHSKKFTKHLSQYKNLAKKLSKQGYVYCINKNADFGTNSYPVIPYSNKDKKLVVNKKVRFKVQHIWSYQNGMSVNLISKNKKYNSWVFFPTDLYNIHSKDKQLKPLVSFAQKIFYNKVKNNKYNLNKLSNMANKIKSNKERKLGKQFVSQFDYFLLKKNNFYTLPTLLIGNLL</sequence>